<name>A0A4Q9GBW7_9HYPH</name>
<comment type="caution">
    <text evidence="1">The sequence shown here is derived from an EMBL/GenBank/DDBJ whole genome shotgun (WGS) entry which is preliminary data.</text>
</comment>
<gene>
    <name evidence="1" type="ORF">EYR15_13820</name>
</gene>
<evidence type="ECO:0000313" key="2">
    <source>
        <dbReference type="Proteomes" id="UP000291613"/>
    </source>
</evidence>
<reference evidence="1 2" key="1">
    <citation type="submission" date="2019-02" db="EMBL/GenBank/DDBJ databases">
        <title>Hansschlegelia quercus sp. nov., a novel methylotrophic bacterium from buds of oak (Quercus robur L.).</title>
        <authorList>
            <person name="Agafonova N.V."/>
            <person name="Kaparullina E.N."/>
            <person name="Grouzdev D.S."/>
            <person name="Doronina N.V."/>
        </authorList>
    </citation>
    <scope>NUCLEOTIDE SEQUENCE [LARGE SCALE GENOMIC DNA]</scope>
    <source>
        <strain evidence="1 2">Dub</strain>
    </source>
</reference>
<dbReference type="Proteomes" id="UP000291613">
    <property type="component" value="Unassembled WGS sequence"/>
</dbReference>
<proteinExistence type="predicted"/>
<dbReference type="AlphaFoldDB" id="A0A4Q9GBW7"/>
<keyword evidence="2" id="KW-1185">Reference proteome</keyword>
<dbReference type="RefSeq" id="WP_131004145.1">
    <property type="nucleotide sequence ID" value="NZ_JBHSZR010000009.1"/>
</dbReference>
<dbReference type="EMBL" id="SIUB01000007">
    <property type="protein sequence ID" value="TBN48660.1"/>
    <property type="molecule type" value="Genomic_DNA"/>
</dbReference>
<accession>A0A4Q9GBW7</accession>
<evidence type="ECO:0008006" key="3">
    <source>
        <dbReference type="Google" id="ProtNLM"/>
    </source>
</evidence>
<organism evidence="1 2">
    <name type="scientific">Hansschlegelia quercus</name>
    <dbReference type="NCBI Taxonomy" id="2528245"/>
    <lineage>
        <taxon>Bacteria</taxon>
        <taxon>Pseudomonadati</taxon>
        <taxon>Pseudomonadota</taxon>
        <taxon>Alphaproteobacteria</taxon>
        <taxon>Hyphomicrobiales</taxon>
        <taxon>Methylopilaceae</taxon>
        <taxon>Hansschlegelia</taxon>
    </lineage>
</organism>
<evidence type="ECO:0000313" key="1">
    <source>
        <dbReference type="EMBL" id="TBN48660.1"/>
    </source>
</evidence>
<sequence>MTPTPKRAAPRIDAARREEARRLFETSEIPQVDIAARVGILPASLTRMAKKDGWIRFEKGKRAQTVRRIRARVEREIEAVEGVLEKAGALGGADSAARTLSTLVRTLIELQKYDEDAARRSRVKPEDEDVAPADLDALRDALADRLEKLRRENG</sequence>
<protein>
    <recommendedName>
        <fullName evidence="3">Helix-turn-helix domain-containing protein</fullName>
    </recommendedName>
</protein>